<dbReference type="InterPro" id="IPR006638">
    <property type="entry name" value="Elp3/MiaA/NifB-like_rSAM"/>
</dbReference>
<proteinExistence type="predicted"/>
<dbReference type="SMART" id="SM00729">
    <property type="entry name" value="Elp3"/>
    <property type="match status" value="1"/>
</dbReference>
<dbReference type="SUPFAM" id="SSF102114">
    <property type="entry name" value="Radical SAM enzymes"/>
    <property type="match status" value="1"/>
</dbReference>
<keyword evidence="3" id="KW-1185">Reference proteome</keyword>
<dbReference type="PANTHER" id="PTHR42731:SF1">
    <property type="entry name" value="RADICAL SAM DOMAIN PROTEIN"/>
    <property type="match status" value="1"/>
</dbReference>
<dbReference type="InterPro" id="IPR058240">
    <property type="entry name" value="rSAM_sf"/>
</dbReference>
<dbReference type="SFLD" id="SFLDS00029">
    <property type="entry name" value="Radical_SAM"/>
    <property type="match status" value="1"/>
</dbReference>
<dbReference type="Gene3D" id="3.80.30.20">
    <property type="entry name" value="tm_1862 like domain"/>
    <property type="match status" value="1"/>
</dbReference>
<evidence type="ECO:0000313" key="2">
    <source>
        <dbReference type="EMBL" id="MDO4841478.1"/>
    </source>
</evidence>
<dbReference type="InterPro" id="IPR045784">
    <property type="entry name" value="Radical_SAM_N2"/>
</dbReference>
<name>A0AA43RHU4_9ACTN</name>
<sequence length="489" mass="54644">MTSRIFKSSLDSVIAPLLREVERPSRYLGGEWGVTLKPEDEVDFRFCMIYPDTYELGQPNQAIRILCNAVNAVDGMFAERSYLPAVDMIEKMRERKIPLFSLETHTPLKDFDAIGITVPHELAYTNILEIIDLAQVSVLASERKEDDPIIFGGGPCTYNPEPLHLFYDAFLIGEGEESLPEACKMVRDLRKQGVPRAEIVRRLSEIPGTYVPSEYEVGAEGQIVPKAGSVVSARVEKRVFAGFAESDAWEPCIVPYMDIVHDRLNVEILRGCARGCRFCQAGMMYRPVRERSVDNIVNAVKKGIEQTGYEEVSLTSLSTTDHSQIKEILSRLNKEVATPGSGIRISIPSQRVDSFGVEMAELVAGTKRGGLTLAPEAGTQRMRDIINKNVSEQQLLDSIEHAMELGWRRCKLYFMIGLPEETDEDVIGIAELAEKCYQVMLDNVDKSQKGNLSLAISAAVFVPKANTPFQWCGQIDSEEAYRRAHLIKS</sequence>
<dbReference type="PROSITE" id="PS51918">
    <property type="entry name" value="RADICAL_SAM"/>
    <property type="match status" value="1"/>
</dbReference>
<dbReference type="Pfam" id="PF04055">
    <property type="entry name" value="Radical_SAM"/>
    <property type="match status" value="1"/>
</dbReference>
<dbReference type="CDD" id="cd01335">
    <property type="entry name" value="Radical_SAM"/>
    <property type="match status" value="1"/>
</dbReference>
<dbReference type="PANTHER" id="PTHR42731">
    <property type="entry name" value="SLL1084 PROTEIN"/>
    <property type="match status" value="1"/>
</dbReference>
<dbReference type="GO" id="GO:0003824">
    <property type="term" value="F:catalytic activity"/>
    <property type="evidence" value="ECO:0007669"/>
    <property type="project" value="InterPro"/>
</dbReference>
<dbReference type="EMBL" id="JAUMVS010000020">
    <property type="protein sequence ID" value="MDO4841478.1"/>
    <property type="molecule type" value="Genomic_DNA"/>
</dbReference>
<dbReference type="SFLD" id="SFLDG01082">
    <property type="entry name" value="B12-binding_domain_containing"/>
    <property type="match status" value="1"/>
</dbReference>
<organism evidence="2 3">
    <name type="scientific">Phoenicibacter congonensis</name>
    <dbReference type="NCBI Taxonomy" id="1944646"/>
    <lineage>
        <taxon>Bacteria</taxon>
        <taxon>Bacillati</taxon>
        <taxon>Actinomycetota</taxon>
        <taxon>Coriobacteriia</taxon>
        <taxon>Eggerthellales</taxon>
        <taxon>Eggerthellaceae</taxon>
        <taxon>Phoenicibacter</taxon>
    </lineage>
</organism>
<feature type="non-terminal residue" evidence="2">
    <location>
        <position position="489"/>
    </location>
</feature>
<protein>
    <submittedName>
        <fullName evidence="2">TIGR03960 family B12-binding radical SAM protein</fullName>
    </submittedName>
</protein>
<dbReference type="InterPro" id="IPR007197">
    <property type="entry name" value="rSAM"/>
</dbReference>
<accession>A0AA43RHU4</accession>
<dbReference type="InterPro" id="IPR023862">
    <property type="entry name" value="CHP03960_rSAM"/>
</dbReference>
<reference evidence="2" key="1">
    <citation type="submission" date="2023-07" db="EMBL/GenBank/DDBJ databases">
        <title>Between Cages and Wild: Unraveling the Impact of Captivity on Animal Microbiomes and Antimicrobial Resistance.</title>
        <authorList>
            <person name="Schmartz G.P."/>
            <person name="Rehner J."/>
            <person name="Schuff M.J."/>
            <person name="Becker S.L."/>
            <person name="Kravczyk M."/>
            <person name="Gurevich A."/>
            <person name="Francke R."/>
            <person name="Mueller R."/>
            <person name="Keller V."/>
            <person name="Keller A."/>
        </authorList>
    </citation>
    <scope>NUCLEOTIDE SEQUENCE</scope>
    <source>
        <strain evidence="2">S12M_St_49</strain>
    </source>
</reference>
<dbReference type="Pfam" id="PF19864">
    <property type="entry name" value="Radical_SAM_N2"/>
    <property type="match status" value="1"/>
</dbReference>
<evidence type="ECO:0000313" key="3">
    <source>
        <dbReference type="Proteomes" id="UP001168575"/>
    </source>
</evidence>
<evidence type="ECO:0000259" key="1">
    <source>
        <dbReference type="PROSITE" id="PS51918"/>
    </source>
</evidence>
<dbReference type="AlphaFoldDB" id="A0AA43RHU4"/>
<comment type="caution">
    <text evidence="2">The sequence shown here is derived from an EMBL/GenBank/DDBJ whole genome shotgun (WGS) entry which is preliminary data.</text>
</comment>
<feature type="domain" description="Radical SAM core" evidence="1">
    <location>
        <begin position="258"/>
        <end position="489"/>
    </location>
</feature>
<gene>
    <name evidence="2" type="ORF">Q3982_02230</name>
</gene>
<dbReference type="InterPro" id="IPR023404">
    <property type="entry name" value="rSAM_horseshoe"/>
</dbReference>
<dbReference type="Proteomes" id="UP001168575">
    <property type="component" value="Unassembled WGS sequence"/>
</dbReference>
<dbReference type="NCBIfam" id="TIGR03960">
    <property type="entry name" value="rSAM_fuse_unch"/>
    <property type="match status" value="1"/>
</dbReference>
<dbReference type="GO" id="GO:0051536">
    <property type="term" value="F:iron-sulfur cluster binding"/>
    <property type="evidence" value="ECO:0007669"/>
    <property type="project" value="InterPro"/>
</dbReference>